<evidence type="ECO:0000256" key="1">
    <source>
        <dbReference type="SAM" id="MobiDB-lite"/>
    </source>
</evidence>
<organism evidence="3 4">
    <name type="scientific">Chaetomium globosum (strain ATCC 6205 / CBS 148.51 / DSM 1962 / NBRC 6347 / NRRL 1970)</name>
    <name type="common">Soil fungus</name>
    <dbReference type="NCBI Taxonomy" id="306901"/>
    <lineage>
        <taxon>Eukaryota</taxon>
        <taxon>Fungi</taxon>
        <taxon>Dikarya</taxon>
        <taxon>Ascomycota</taxon>
        <taxon>Pezizomycotina</taxon>
        <taxon>Sordariomycetes</taxon>
        <taxon>Sordariomycetidae</taxon>
        <taxon>Sordariales</taxon>
        <taxon>Chaetomiaceae</taxon>
        <taxon>Chaetomium</taxon>
    </lineage>
</organism>
<accession>Q2H514</accession>
<dbReference type="InterPro" id="IPR000209">
    <property type="entry name" value="Peptidase_S8/S53_dom"/>
</dbReference>
<dbReference type="RefSeq" id="XP_001222346.1">
    <property type="nucleotide sequence ID" value="XM_001222345.1"/>
</dbReference>
<sequence length="856" mass="95098">MSHPMEGDLAFETEDDSDVLDLDDMEVELPNIAGHHIRAQGSDEAEWRKLELERQLKDVMGQLRDGHRKWGESGPPDVPPLELYKKTTLATKRDAEATRATALHILARQYKTDYADIPGEIIRPVIRDLLIQKRQALETATTRMPLHHIFAWPDEKVTVRLEADAKTVLKRAMEFVPVAKAETIAAQDVDGNTPIHYASDYRQCYQRSDEYVSIYKDMPLLRRETASPIDSSTAGKDNQPRAGPPSLRKELGAIEMNGQLVDKTKVKANPDGRSSRRMSIVEETPQERPQRRRPEDASAVRLEKTVAPSAAATNRRAKAKAYTDILQFLRLHYIRSRPDMDARDLIHGKDISDKNLYFDASGHSRANTIITLIERMSVGGFLDTLAYVYIPGLDQVTPAVKHEKPERKTYGRGRSGQVQENPKMGRNDLVSVFDKLSSCGVTRILRLQVDDLEEPAHTDSAIEMALQGTEPLASQDQEQPPARGRNSAHPSILVETWRAYAYLYPTLTRDWRKPDISPDVIAAAAPDVEHVNLYWSGNQAVLRGWGSSAGIPRLMKLKTLRVYAAPGLESVAKMNRMLDIFQNDIITNTSGRVKEVKIIPRINGLIASQNAEEQGDPTSSSTGGQVTVAQRQHVWVSTMDEFRKSMVSVHNTLRGLQLNMEPYRIKVALIDDGLELSQLLTYNGIVEAIGQSYYPPSGRTENPWHRSTEGHGTIMANMIARVNPWVSLHVMRVHNKRLQNGERTVLADSAAKAIWGAIRRRVNIISISWTVKGKKAPGVVRGPLYDDNSAAGAAGTGPGGGMDAEAEAIGKLEAAIDEAVRQNILIFCSASDQIEEDAKDSLPYRQAPGHPGGRGL</sequence>
<keyword evidence="4" id="KW-1185">Reference proteome</keyword>
<dbReference type="HOGENOM" id="CLU_333689_0_0_1"/>
<evidence type="ECO:0000313" key="4">
    <source>
        <dbReference type="Proteomes" id="UP000001056"/>
    </source>
</evidence>
<dbReference type="InterPro" id="IPR036852">
    <property type="entry name" value="Peptidase_S8/S53_dom_sf"/>
</dbReference>
<evidence type="ECO:0000259" key="2">
    <source>
        <dbReference type="Pfam" id="PF00082"/>
    </source>
</evidence>
<feature type="compositionally biased region" description="Basic and acidic residues" evidence="1">
    <location>
        <begin position="262"/>
        <end position="274"/>
    </location>
</feature>
<feature type="compositionally biased region" description="Basic and acidic residues" evidence="1">
    <location>
        <begin position="285"/>
        <end position="298"/>
    </location>
</feature>
<dbReference type="InParanoid" id="Q2H514"/>
<feature type="region of interest" description="Disordered" evidence="1">
    <location>
        <begin position="400"/>
        <end position="423"/>
    </location>
</feature>
<dbReference type="AlphaFoldDB" id="Q2H514"/>
<proteinExistence type="predicted"/>
<dbReference type="OrthoDB" id="4580381at2759"/>
<dbReference type="eggNOG" id="ENOG502SKDP">
    <property type="taxonomic scope" value="Eukaryota"/>
</dbReference>
<dbReference type="SUPFAM" id="SSF52743">
    <property type="entry name" value="Subtilisin-like"/>
    <property type="match status" value="1"/>
</dbReference>
<protein>
    <recommendedName>
        <fullName evidence="2">Peptidase S8/S53 domain-containing protein</fullName>
    </recommendedName>
</protein>
<dbReference type="Proteomes" id="UP000001056">
    <property type="component" value="Unassembled WGS sequence"/>
</dbReference>
<feature type="domain" description="Peptidase S8/S53" evidence="2">
    <location>
        <begin position="665"/>
        <end position="833"/>
    </location>
</feature>
<dbReference type="GO" id="GO:0004252">
    <property type="term" value="F:serine-type endopeptidase activity"/>
    <property type="evidence" value="ECO:0007669"/>
    <property type="project" value="InterPro"/>
</dbReference>
<dbReference type="Pfam" id="PF00082">
    <property type="entry name" value="Peptidase_S8"/>
    <property type="match status" value="1"/>
</dbReference>
<dbReference type="EMBL" id="CH408031">
    <property type="protein sequence ID" value="EAQ89632.1"/>
    <property type="molecule type" value="Genomic_DNA"/>
</dbReference>
<feature type="compositionally biased region" description="Basic and acidic residues" evidence="1">
    <location>
        <begin position="400"/>
        <end position="409"/>
    </location>
</feature>
<dbReference type="GeneID" id="4391520"/>
<name>Q2H514_CHAGB</name>
<dbReference type="STRING" id="306901.Q2H514"/>
<feature type="region of interest" description="Disordered" evidence="1">
    <location>
        <begin position="227"/>
        <end position="298"/>
    </location>
</feature>
<gene>
    <name evidence="3" type="ORF">CHGG_06251</name>
</gene>
<reference evidence="4" key="1">
    <citation type="journal article" date="2015" name="Genome Announc.">
        <title>Draft genome sequence of the cellulolytic fungus Chaetomium globosum.</title>
        <authorList>
            <person name="Cuomo C.A."/>
            <person name="Untereiner W.A."/>
            <person name="Ma L.-J."/>
            <person name="Grabherr M."/>
            <person name="Birren B.W."/>
        </authorList>
    </citation>
    <scope>NUCLEOTIDE SEQUENCE [LARGE SCALE GENOMIC DNA]</scope>
    <source>
        <strain evidence="4">ATCC 6205 / CBS 148.51 / DSM 1962 / NBRC 6347 / NRRL 1970</strain>
    </source>
</reference>
<dbReference type="GO" id="GO:0006508">
    <property type="term" value="P:proteolysis"/>
    <property type="evidence" value="ECO:0007669"/>
    <property type="project" value="InterPro"/>
</dbReference>
<evidence type="ECO:0000313" key="3">
    <source>
        <dbReference type="EMBL" id="EAQ89632.1"/>
    </source>
</evidence>
<dbReference type="Gene3D" id="3.40.50.200">
    <property type="entry name" value="Peptidase S8/S53 domain"/>
    <property type="match status" value="1"/>
</dbReference>
<dbReference type="VEuPathDB" id="FungiDB:CHGG_06251"/>